<protein>
    <recommendedName>
        <fullName evidence="12">SET domain-containing protein</fullName>
    </recommendedName>
</protein>
<keyword evidence="11" id="KW-1185">Reference proteome</keyword>
<dbReference type="GeneID" id="54564638"/>
<evidence type="ECO:0000259" key="9">
    <source>
        <dbReference type="PROSITE" id="PS51633"/>
    </source>
</evidence>
<keyword evidence="1" id="KW-0489">Methyltransferase</keyword>
<dbReference type="GO" id="GO:0140951">
    <property type="term" value="F:histone H3K27 trimethyltransferase activity"/>
    <property type="evidence" value="ECO:0007669"/>
    <property type="project" value="UniProtKB-EC"/>
</dbReference>
<evidence type="ECO:0000256" key="7">
    <source>
        <dbReference type="SAM" id="MobiDB-lite"/>
    </source>
</evidence>
<dbReference type="GO" id="GO:0031507">
    <property type="term" value="P:heterochromatin formation"/>
    <property type="evidence" value="ECO:0007669"/>
    <property type="project" value="TreeGrafter"/>
</dbReference>
<dbReference type="InterPro" id="IPR026489">
    <property type="entry name" value="CXC_dom"/>
</dbReference>
<dbReference type="Proteomes" id="UP000799537">
    <property type="component" value="Unassembled WGS sequence"/>
</dbReference>
<feature type="compositionally biased region" description="Low complexity" evidence="7">
    <location>
        <begin position="118"/>
        <end position="129"/>
    </location>
</feature>
<feature type="compositionally biased region" description="Polar residues" evidence="7">
    <location>
        <begin position="504"/>
        <end position="525"/>
    </location>
</feature>
<evidence type="ECO:0000313" key="10">
    <source>
        <dbReference type="EMBL" id="KAF2172109.1"/>
    </source>
</evidence>
<dbReference type="InterPro" id="IPR041355">
    <property type="entry name" value="Pre-SET_CXC"/>
</dbReference>
<evidence type="ECO:0000256" key="4">
    <source>
        <dbReference type="ARBA" id="ARBA00023015"/>
    </source>
</evidence>
<feature type="compositionally biased region" description="Polar residues" evidence="7">
    <location>
        <begin position="69"/>
        <end position="78"/>
    </location>
</feature>
<dbReference type="GO" id="GO:0003682">
    <property type="term" value="F:chromatin binding"/>
    <property type="evidence" value="ECO:0007669"/>
    <property type="project" value="TreeGrafter"/>
</dbReference>
<keyword evidence="4" id="KW-0805">Transcription regulation</keyword>
<feature type="compositionally biased region" description="Basic and acidic residues" evidence="7">
    <location>
        <begin position="389"/>
        <end position="398"/>
    </location>
</feature>
<proteinExistence type="predicted"/>
<feature type="compositionally biased region" description="Basic and acidic residues" evidence="7">
    <location>
        <begin position="840"/>
        <end position="852"/>
    </location>
</feature>
<keyword evidence="3" id="KW-0949">S-adenosyl-L-methionine</keyword>
<reference evidence="10" key="1">
    <citation type="journal article" date="2020" name="Stud. Mycol.">
        <title>101 Dothideomycetes genomes: a test case for predicting lifestyles and emergence of pathogens.</title>
        <authorList>
            <person name="Haridas S."/>
            <person name="Albert R."/>
            <person name="Binder M."/>
            <person name="Bloem J."/>
            <person name="Labutti K."/>
            <person name="Salamov A."/>
            <person name="Andreopoulos B."/>
            <person name="Baker S."/>
            <person name="Barry K."/>
            <person name="Bills G."/>
            <person name="Bluhm B."/>
            <person name="Cannon C."/>
            <person name="Castanera R."/>
            <person name="Culley D."/>
            <person name="Daum C."/>
            <person name="Ezra D."/>
            <person name="Gonzalez J."/>
            <person name="Henrissat B."/>
            <person name="Kuo A."/>
            <person name="Liang C."/>
            <person name="Lipzen A."/>
            <person name="Lutzoni F."/>
            <person name="Magnuson J."/>
            <person name="Mondo S."/>
            <person name="Nolan M."/>
            <person name="Ohm R."/>
            <person name="Pangilinan J."/>
            <person name="Park H.-J."/>
            <person name="Ramirez L."/>
            <person name="Alfaro M."/>
            <person name="Sun H."/>
            <person name="Tritt A."/>
            <person name="Yoshinaga Y."/>
            <person name="Zwiers L.-H."/>
            <person name="Turgeon B."/>
            <person name="Goodwin S."/>
            <person name="Spatafora J."/>
            <person name="Crous P."/>
            <person name="Grigoriev I."/>
        </authorList>
    </citation>
    <scope>NUCLEOTIDE SEQUENCE</scope>
    <source>
        <strain evidence="10">ATCC 36951</strain>
    </source>
</reference>
<evidence type="ECO:0000256" key="1">
    <source>
        <dbReference type="ARBA" id="ARBA00022603"/>
    </source>
</evidence>
<keyword evidence="5" id="KW-0804">Transcription</keyword>
<evidence type="ECO:0000259" key="8">
    <source>
        <dbReference type="PROSITE" id="PS50280"/>
    </source>
</evidence>
<dbReference type="InterPro" id="IPR001214">
    <property type="entry name" value="SET_dom"/>
</dbReference>
<evidence type="ECO:0000256" key="6">
    <source>
        <dbReference type="ARBA" id="ARBA00048568"/>
    </source>
</evidence>
<dbReference type="AlphaFoldDB" id="A0A6A6D1Z5"/>
<feature type="compositionally biased region" description="Polar residues" evidence="7">
    <location>
        <begin position="406"/>
        <end position="419"/>
    </location>
</feature>
<dbReference type="InterPro" id="IPR045318">
    <property type="entry name" value="EZH1/2-like"/>
</dbReference>
<dbReference type="Pfam" id="PF18264">
    <property type="entry name" value="preSET_CXC"/>
    <property type="match status" value="1"/>
</dbReference>
<feature type="region of interest" description="Disordered" evidence="7">
    <location>
        <begin position="828"/>
        <end position="852"/>
    </location>
</feature>
<gene>
    <name evidence="10" type="ORF">M409DRAFT_49856</name>
</gene>
<keyword evidence="2" id="KW-0808">Transferase</keyword>
<name>A0A6A6D1Z5_ZASCE</name>
<evidence type="ECO:0000313" key="11">
    <source>
        <dbReference type="Proteomes" id="UP000799537"/>
    </source>
</evidence>
<feature type="compositionally biased region" description="Polar residues" evidence="7">
    <location>
        <begin position="428"/>
        <end position="495"/>
    </location>
</feature>
<dbReference type="CDD" id="cd10519">
    <property type="entry name" value="SET_EZH"/>
    <property type="match status" value="1"/>
</dbReference>
<dbReference type="Gene3D" id="2.170.270.10">
    <property type="entry name" value="SET domain"/>
    <property type="match status" value="1"/>
</dbReference>
<feature type="compositionally biased region" description="Acidic residues" evidence="7">
    <location>
        <begin position="829"/>
        <end position="839"/>
    </location>
</feature>
<sequence>MAPLEHGQVVINLCDDDDDLPPPRKSASTHKAVVNRPKESRPHPNSKVIDLSKSPERDLLSHDRRRDFQSSPQASDASLQVPPRKRAARSSPSSKSPERSNGSTSSRMGIVSKDRTTSKSGLSFKSSSSPNPMADNGFGENLKNQKRARENEDASSDSGRPGKRQRSVHVHSGSAHGSQENPRTPTPGKVPLASTKQTSGDVVDLTSDAEEQISRTTSTPVRPTGTAVNRRREILAIGNGKSGEHASSQRQKAESARESPKKRIGHEAGKLLANNVLSNPRSSPLRKVSRPGVPQRDGSEGTAIDERGLEIPESLPGSPETDKPAEKRGGRDAVRNPGNPRALRESVSPFRAASSAAAGLLSEPHHLGPMTWRKNRALPLTPSESSADEDVRNKERSVKKTASPAKPSSTRVPQSTQSRLDGAHRTASPRQDQSKSVAAQESQPALTPSLNTKNSIPKSQLFNTARESHKVSSTNQSLTNPANNTSKPQGKQGVSQPAEARARLQQNQKTNDTSDSNVTGRSSVLHTPGMSTFKMAERAVGHWLGQLQHDNEYWTRTELQRARHACEGRLSTTPIEPTSVFSKMTPLAVKSNDRKKADKPHAKFEIEIARSVKKSAWTTPYTTFDTDQEDVPSYSHFVMLKHNFLAPNETTLQHWPYFDDETNSRPQLAEQFNTLYSLDITDREKKLLLLMKAEIYAEHAERMLQDVQCEWADVLHFFLDPAPELGDDADAKKALQSRDTASDVKAFRESKRWAAVLSKLPKASPANTGRAGLLCEQFYKLAGLSFWHVVRRSDYTKSLLEEETPEDSLDKLTCRVCMRLSCPYHGEIENPDDDSESDVSSEHSAVEKDIINPKKKNYRTRVELPAVLEEETDSTGKDRRHLHYWHAGGTVANLLHKPDERNPFYPCHHPGLPCNDAQCTCFTNKVACEKSCACSPACTRKFQGCNCAKKGKVCFNTDSCACFNLGRECDPDLCGSCGVCDVLDPKHNHDDRILIDRCRNANIQRGHPKHTMIGKSGVHGFGLYACENIREHELIGEYKGELITVKEAERRGAIYEHQRLSYLFTLNQSQEVDSTFFGNKTRFINHATKAKCNVYARIIMVNTVHRIGMFAERDILAGEELYFDYGPRFTFAEEQASRKRRGGKTSNNSSQSKAVPHVRNANLTKSFYDPEDERGGRAAQKSLGRPPRTDHGRLTAAQLRRGMPSSSSDVEMGEAEDDDTDDYQDEDEDEDDLYS</sequence>
<dbReference type="PROSITE" id="PS50280">
    <property type="entry name" value="SET"/>
    <property type="match status" value="1"/>
</dbReference>
<feature type="compositionally biased region" description="Basic and acidic residues" evidence="7">
    <location>
        <begin position="251"/>
        <end position="269"/>
    </location>
</feature>
<feature type="compositionally biased region" description="Acidic residues" evidence="7">
    <location>
        <begin position="1211"/>
        <end position="1235"/>
    </location>
</feature>
<dbReference type="SMART" id="SM00317">
    <property type="entry name" value="SET"/>
    <property type="match status" value="1"/>
</dbReference>
<evidence type="ECO:0000256" key="5">
    <source>
        <dbReference type="ARBA" id="ARBA00023163"/>
    </source>
</evidence>
<evidence type="ECO:0008006" key="12">
    <source>
        <dbReference type="Google" id="ProtNLM"/>
    </source>
</evidence>
<feature type="compositionally biased region" description="Basic and acidic residues" evidence="7">
    <location>
        <begin position="320"/>
        <end position="334"/>
    </location>
</feature>
<feature type="compositionally biased region" description="Basic and acidic residues" evidence="7">
    <location>
        <begin position="53"/>
        <end position="68"/>
    </location>
</feature>
<dbReference type="GO" id="GO:0005634">
    <property type="term" value="C:nucleus"/>
    <property type="evidence" value="ECO:0007669"/>
    <property type="project" value="TreeGrafter"/>
</dbReference>
<evidence type="ECO:0000256" key="2">
    <source>
        <dbReference type="ARBA" id="ARBA00022679"/>
    </source>
</evidence>
<dbReference type="EMBL" id="ML993581">
    <property type="protein sequence ID" value="KAF2172109.1"/>
    <property type="molecule type" value="Genomic_DNA"/>
</dbReference>
<organism evidence="10 11">
    <name type="scientific">Zasmidium cellare ATCC 36951</name>
    <dbReference type="NCBI Taxonomy" id="1080233"/>
    <lineage>
        <taxon>Eukaryota</taxon>
        <taxon>Fungi</taxon>
        <taxon>Dikarya</taxon>
        <taxon>Ascomycota</taxon>
        <taxon>Pezizomycotina</taxon>
        <taxon>Dothideomycetes</taxon>
        <taxon>Dothideomycetidae</taxon>
        <taxon>Mycosphaerellales</taxon>
        <taxon>Mycosphaerellaceae</taxon>
        <taxon>Zasmidium</taxon>
    </lineage>
</organism>
<feature type="domain" description="CXC" evidence="9">
    <location>
        <begin position="879"/>
        <end position="994"/>
    </location>
</feature>
<dbReference type="SUPFAM" id="SSF82199">
    <property type="entry name" value="SET domain"/>
    <property type="match status" value="1"/>
</dbReference>
<feature type="compositionally biased region" description="Polar residues" evidence="7">
    <location>
        <begin position="1144"/>
        <end position="1153"/>
    </location>
</feature>
<evidence type="ECO:0000256" key="3">
    <source>
        <dbReference type="ARBA" id="ARBA00022691"/>
    </source>
</evidence>
<dbReference type="PANTHER" id="PTHR45747:SF4">
    <property type="entry name" value="HISTONE-LYSINE N-METHYLTRANSFERASE E(Z)"/>
    <property type="match status" value="1"/>
</dbReference>
<comment type="catalytic activity">
    <reaction evidence="6">
        <text>L-lysyl(27)-[histone H3] + 3 S-adenosyl-L-methionine = N(6),N(6),N(6)-trimethyl-L-lysyl(27)-[histone H3] + 3 S-adenosyl-L-homocysteine + 3 H(+)</text>
        <dbReference type="Rhea" id="RHEA:60292"/>
        <dbReference type="Rhea" id="RHEA-COMP:15535"/>
        <dbReference type="Rhea" id="RHEA-COMP:15548"/>
        <dbReference type="ChEBI" id="CHEBI:15378"/>
        <dbReference type="ChEBI" id="CHEBI:29969"/>
        <dbReference type="ChEBI" id="CHEBI:57856"/>
        <dbReference type="ChEBI" id="CHEBI:59789"/>
        <dbReference type="ChEBI" id="CHEBI:61961"/>
        <dbReference type="EC" id="2.1.1.356"/>
    </reaction>
</comment>
<dbReference type="GO" id="GO:0032259">
    <property type="term" value="P:methylation"/>
    <property type="evidence" value="ECO:0007669"/>
    <property type="project" value="UniProtKB-KW"/>
</dbReference>
<dbReference type="RefSeq" id="XP_033672998.1">
    <property type="nucleotide sequence ID" value="XM_033811366.1"/>
</dbReference>
<feature type="domain" description="SET" evidence="8">
    <location>
        <begin position="1009"/>
        <end position="1126"/>
    </location>
</feature>
<feature type="region of interest" description="Disordered" evidence="7">
    <location>
        <begin position="1135"/>
        <end position="1235"/>
    </location>
</feature>
<dbReference type="PANTHER" id="PTHR45747">
    <property type="entry name" value="HISTONE-LYSINE N-METHYLTRANSFERASE E(Z)"/>
    <property type="match status" value="1"/>
</dbReference>
<dbReference type="Pfam" id="PF00856">
    <property type="entry name" value="SET"/>
    <property type="match status" value="1"/>
</dbReference>
<dbReference type="PROSITE" id="PS51633">
    <property type="entry name" value="CXC"/>
    <property type="match status" value="1"/>
</dbReference>
<feature type="region of interest" description="Disordered" evidence="7">
    <location>
        <begin position="13"/>
        <end position="527"/>
    </location>
</feature>
<accession>A0A6A6D1Z5</accession>
<dbReference type="InterPro" id="IPR046341">
    <property type="entry name" value="SET_dom_sf"/>
</dbReference>
<dbReference type="OrthoDB" id="6141102at2759"/>